<dbReference type="EMBL" id="PEZT01000013">
    <property type="protein sequence ID" value="PIS09264.1"/>
    <property type="molecule type" value="Genomic_DNA"/>
</dbReference>
<dbReference type="AlphaFoldDB" id="A0A2H0W9B3"/>
<evidence type="ECO:0000313" key="1">
    <source>
        <dbReference type="EMBL" id="PIS09264.1"/>
    </source>
</evidence>
<dbReference type="Proteomes" id="UP000230093">
    <property type="component" value="Unassembled WGS sequence"/>
</dbReference>
<comment type="caution">
    <text evidence="1">The sequence shown here is derived from an EMBL/GenBank/DDBJ whole genome shotgun (WGS) entry which is preliminary data.</text>
</comment>
<gene>
    <name evidence="1" type="ORF">COT75_02405</name>
</gene>
<protein>
    <submittedName>
        <fullName evidence="1">Uncharacterized protein</fullName>
    </submittedName>
</protein>
<organism evidence="1 2">
    <name type="scientific">Candidatus Beckwithbacteria bacterium CG10_big_fil_rev_8_21_14_0_10_34_10</name>
    <dbReference type="NCBI Taxonomy" id="1974495"/>
    <lineage>
        <taxon>Bacteria</taxon>
        <taxon>Candidatus Beckwithiibacteriota</taxon>
    </lineage>
</organism>
<reference evidence="2" key="1">
    <citation type="submission" date="2017-09" db="EMBL/GenBank/DDBJ databases">
        <title>Depth-based differentiation of microbial function through sediment-hosted aquifers and enrichment of novel symbionts in the deep terrestrial subsurface.</title>
        <authorList>
            <person name="Probst A.J."/>
            <person name="Ladd B."/>
            <person name="Jarett J.K."/>
            <person name="Geller-Mcgrath D.E."/>
            <person name="Sieber C.M.K."/>
            <person name="Emerson J.B."/>
            <person name="Anantharaman K."/>
            <person name="Thomas B.C."/>
            <person name="Malmstrom R."/>
            <person name="Stieglmeier M."/>
            <person name="Klingl A."/>
            <person name="Woyke T."/>
            <person name="Ryan C.M."/>
            <person name="Banfield J.F."/>
        </authorList>
    </citation>
    <scope>NUCLEOTIDE SEQUENCE [LARGE SCALE GENOMIC DNA]</scope>
</reference>
<evidence type="ECO:0000313" key="2">
    <source>
        <dbReference type="Proteomes" id="UP000230093"/>
    </source>
</evidence>
<name>A0A2H0W9B3_9BACT</name>
<proteinExistence type="predicted"/>
<accession>A0A2H0W9B3</accession>
<sequence>MVEISSYDQINQDVPDSRENVELTSSIGGLWPPQIASFDRLKGIYIPSIIEKEGKLGEFIGQLRRSSLRPEFGNVFSRLSWRMIIDQGLLKDSVSQLGDYLEAVIPLSETQACFSASALVYVGINHHKRQPLAEEVAGYKENLREICGSQERRLIETVMNRCEDKGYQIGVIDLPKEGKEREEIIDKIHVLYTRFGWRREEVEAILNNPNNIIGIARFGQEIVSAGIAEMAQVPVGENTLRIIELTEAATRLDHARNGLYTAVSAGLLIEIADRSLRGQILDGEVDIVFGECNGNALGVLKTAKIQGRTFCWEIGALFNYPQSGMLPQHVPISGAERQTKYNDLFPAFLTKEKLINIYGGKK</sequence>